<dbReference type="GO" id="GO:0042802">
    <property type="term" value="F:identical protein binding"/>
    <property type="evidence" value="ECO:0007669"/>
    <property type="project" value="TreeGrafter"/>
</dbReference>
<dbReference type="InterPro" id="IPR015424">
    <property type="entry name" value="PyrdxlP-dep_Trfase"/>
</dbReference>
<dbReference type="InterPro" id="IPR015421">
    <property type="entry name" value="PyrdxlP-dep_Trfase_major"/>
</dbReference>
<name>A0A4U6QST7_9GAMM</name>
<dbReference type="Proteomes" id="UP000308488">
    <property type="component" value="Unassembled WGS sequence"/>
</dbReference>
<comment type="cofactor">
    <cofactor evidence="1">
        <name>pyridoxal 5'-phosphate</name>
        <dbReference type="ChEBI" id="CHEBI:597326"/>
    </cofactor>
</comment>
<comment type="caution">
    <text evidence="8">The sequence shown here is derived from an EMBL/GenBank/DDBJ whole genome shotgun (WGS) entry which is preliminary data.</text>
</comment>
<dbReference type="OrthoDB" id="9766445at2"/>
<dbReference type="PANTHER" id="PTHR11879:SF22">
    <property type="entry name" value="ASPARTATE AMINOTRANSFERASE, MITOCHONDRIAL"/>
    <property type="match status" value="1"/>
</dbReference>
<gene>
    <name evidence="8" type="ORF">FDP08_16590</name>
</gene>
<keyword evidence="9" id="KW-1185">Reference proteome</keyword>
<dbReference type="PANTHER" id="PTHR11879">
    <property type="entry name" value="ASPARTATE AMINOTRANSFERASE"/>
    <property type="match status" value="1"/>
</dbReference>
<comment type="subunit">
    <text evidence="3">Homodimer.</text>
</comment>
<dbReference type="Gene3D" id="3.40.640.10">
    <property type="entry name" value="Type I PLP-dependent aspartate aminotransferase-like (Major domain)"/>
    <property type="match status" value="1"/>
</dbReference>
<dbReference type="PRINTS" id="PR00799">
    <property type="entry name" value="TRANSAMINASE"/>
</dbReference>
<dbReference type="GO" id="GO:0033585">
    <property type="term" value="P:L-phenylalanine biosynthetic process from chorismate via phenylpyruvate"/>
    <property type="evidence" value="ECO:0007669"/>
    <property type="project" value="TreeGrafter"/>
</dbReference>
<evidence type="ECO:0000256" key="4">
    <source>
        <dbReference type="ARBA" id="ARBA00022576"/>
    </source>
</evidence>
<evidence type="ECO:0000256" key="5">
    <source>
        <dbReference type="ARBA" id="ARBA00022679"/>
    </source>
</evidence>
<keyword evidence="4 8" id="KW-0032">Aminotransferase</keyword>
<dbReference type="InterPro" id="IPR004839">
    <property type="entry name" value="Aminotransferase_I/II_large"/>
</dbReference>
<dbReference type="Gene3D" id="3.90.1150.10">
    <property type="entry name" value="Aspartate Aminotransferase, domain 1"/>
    <property type="match status" value="1"/>
</dbReference>
<dbReference type="AlphaFoldDB" id="A0A4U6QST7"/>
<evidence type="ECO:0000256" key="6">
    <source>
        <dbReference type="ARBA" id="ARBA00022898"/>
    </source>
</evidence>
<dbReference type="SUPFAM" id="SSF53383">
    <property type="entry name" value="PLP-dependent transferases"/>
    <property type="match status" value="1"/>
</dbReference>
<comment type="similarity">
    <text evidence="2">Belongs to the class-I pyridoxal-phosphate-dependent aminotransferase family.</text>
</comment>
<dbReference type="RefSeq" id="WP_137437418.1">
    <property type="nucleotide sequence ID" value="NZ_JANRHC010000003.1"/>
</dbReference>
<keyword evidence="5 8" id="KW-0808">Transferase</keyword>
<dbReference type="FunFam" id="3.40.640.10:FF:000066">
    <property type="entry name" value="Aspartate aminotransferase"/>
    <property type="match status" value="1"/>
</dbReference>
<dbReference type="CDD" id="cd00609">
    <property type="entry name" value="AAT_like"/>
    <property type="match status" value="1"/>
</dbReference>
<dbReference type="Pfam" id="PF00155">
    <property type="entry name" value="Aminotran_1_2"/>
    <property type="match status" value="1"/>
</dbReference>
<evidence type="ECO:0000256" key="2">
    <source>
        <dbReference type="ARBA" id="ARBA00007441"/>
    </source>
</evidence>
<evidence type="ECO:0000313" key="9">
    <source>
        <dbReference type="Proteomes" id="UP000308488"/>
    </source>
</evidence>
<organism evidence="8 9">
    <name type="scientific">Marinobacter panjinensis</name>
    <dbReference type="NCBI Taxonomy" id="2576384"/>
    <lineage>
        <taxon>Bacteria</taxon>
        <taxon>Pseudomonadati</taxon>
        <taxon>Pseudomonadota</taxon>
        <taxon>Gammaproteobacteria</taxon>
        <taxon>Pseudomonadales</taxon>
        <taxon>Marinobacteraceae</taxon>
        <taxon>Marinobacter</taxon>
    </lineage>
</organism>
<sequence>MFEALKPLPQDPILQLMQTFREDTRPDKVDLGIGVYKDDAGNTPIMAAVHEAERRLLEGETTKSYVGPAGAAGFNNAVAELILGSNSPLIREGRTSVVQTPGGCGALRMAAEFLRLCQRDTTVWVSTPTWANHLPLLGGAGLTIREYPYLNPETLEVDFAAMLGTLEGAKAGDVVLLHGCCHNPSGADLSLSQWQEVTSLIQRKGLLPFVDMAYQGLGEGLEADAAGLRHLAGSVPEMLIAASCSKNFGLYRERTGALALISATASINSAATSQLLSVIRSHYSMPPAHGAAIVETILGDDWLQAQWQEELSGMCKRILHLRHGFADALAPVGDFSFIARQRGMFSFLGISPEQVSQLREEHGIYMLESSRVNVAGLNDRVMPRVADAIRDVLK</sequence>
<dbReference type="InterPro" id="IPR015422">
    <property type="entry name" value="PyrdxlP-dep_Trfase_small"/>
</dbReference>
<dbReference type="NCBIfam" id="NF006719">
    <property type="entry name" value="PRK09257.1"/>
    <property type="match status" value="1"/>
</dbReference>
<dbReference type="EMBL" id="SZYH01000002">
    <property type="protein sequence ID" value="TKV64047.1"/>
    <property type="molecule type" value="Genomic_DNA"/>
</dbReference>
<evidence type="ECO:0000313" key="8">
    <source>
        <dbReference type="EMBL" id="TKV64047.1"/>
    </source>
</evidence>
<dbReference type="InterPro" id="IPR000796">
    <property type="entry name" value="Asp_trans"/>
</dbReference>
<proteinExistence type="inferred from homology"/>
<dbReference type="GO" id="GO:0005829">
    <property type="term" value="C:cytosol"/>
    <property type="evidence" value="ECO:0007669"/>
    <property type="project" value="TreeGrafter"/>
</dbReference>
<evidence type="ECO:0000256" key="3">
    <source>
        <dbReference type="ARBA" id="ARBA00011738"/>
    </source>
</evidence>
<dbReference type="GO" id="GO:0030170">
    <property type="term" value="F:pyridoxal phosphate binding"/>
    <property type="evidence" value="ECO:0007669"/>
    <property type="project" value="InterPro"/>
</dbReference>
<protein>
    <submittedName>
        <fullName evidence="8">Aspartate/tyrosine/aromatic aminotransferase</fullName>
    </submittedName>
</protein>
<evidence type="ECO:0000259" key="7">
    <source>
        <dbReference type="Pfam" id="PF00155"/>
    </source>
</evidence>
<dbReference type="GO" id="GO:0004838">
    <property type="term" value="F:L-tyrosine-2-oxoglutarate transaminase activity"/>
    <property type="evidence" value="ECO:0007669"/>
    <property type="project" value="TreeGrafter"/>
</dbReference>
<reference evidence="8 9" key="1">
    <citation type="submission" date="2019-05" db="EMBL/GenBank/DDBJ databases">
        <title>Marinobacter panjinensis sp. nov., a moderately halophilic bacterium isolated from sea tidal flat environment.</title>
        <authorList>
            <person name="Yang W."/>
            <person name="An M."/>
            <person name="He W."/>
            <person name="Luo X."/>
            <person name="Zhu L."/>
            <person name="Chen G."/>
            <person name="Zhang Y."/>
            <person name="Wang Y."/>
        </authorList>
    </citation>
    <scope>NUCLEOTIDE SEQUENCE [LARGE SCALE GENOMIC DNA]</scope>
    <source>
        <strain evidence="8 9">PJ-16</strain>
    </source>
</reference>
<dbReference type="GO" id="GO:0004069">
    <property type="term" value="F:L-aspartate:2-oxoglutarate aminotransferase activity"/>
    <property type="evidence" value="ECO:0007669"/>
    <property type="project" value="TreeGrafter"/>
</dbReference>
<feature type="domain" description="Aminotransferase class I/classII large" evidence="7">
    <location>
        <begin position="27"/>
        <end position="389"/>
    </location>
</feature>
<evidence type="ECO:0000256" key="1">
    <source>
        <dbReference type="ARBA" id="ARBA00001933"/>
    </source>
</evidence>
<keyword evidence="6" id="KW-0663">Pyridoxal phosphate</keyword>
<accession>A0A4U6QST7</accession>